<keyword evidence="2" id="KW-1185">Reference proteome</keyword>
<dbReference type="GO" id="GO:0020037">
    <property type="term" value="F:heme binding"/>
    <property type="evidence" value="ECO:0007669"/>
    <property type="project" value="InterPro"/>
</dbReference>
<dbReference type="GO" id="GO:0004497">
    <property type="term" value="F:monooxygenase activity"/>
    <property type="evidence" value="ECO:0007669"/>
    <property type="project" value="InterPro"/>
</dbReference>
<organism evidence="1 2">
    <name type="scientific">Mycobacterium conspicuum</name>
    <dbReference type="NCBI Taxonomy" id="44010"/>
    <lineage>
        <taxon>Bacteria</taxon>
        <taxon>Bacillati</taxon>
        <taxon>Actinomycetota</taxon>
        <taxon>Actinomycetes</taxon>
        <taxon>Mycobacteriales</taxon>
        <taxon>Mycobacteriaceae</taxon>
        <taxon>Mycobacterium</taxon>
    </lineage>
</organism>
<dbReference type="GO" id="GO:0005506">
    <property type="term" value="F:iron ion binding"/>
    <property type="evidence" value="ECO:0007669"/>
    <property type="project" value="InterPro"/>
</dbReference>
<gene>
    <name evidence="1" type="ORF">MCNS_16330</name>
</gene>
<dbReference type="EMBL" id="AP022613">
    <property type="protein sequence ID" value="BBZ38570.1"/>
    <property type="molecule type" value="Genomic_DNA"/>
</dbReference>
<dbReference type="AlphaFoldDB" id="A0A7I7YA83"/>
<dbReference type="Proteomes" id="UP000467385">
    <property type="component" value="Chromosome"/>
</dbReference>
<evidence type="ECO:0008006" key="3">
    <source>
        <dbReference type="Google" id="ProtNLM"/>
    </source>
</evidence>
<dbReference type="Gene3D" id="1.10.630.10">
    <property type="entry name" value="Cytochrome P450"/>
    <property type="match status" value="1"/>
</dbReference>
<accession>A0A7I7YA83</accession>
<dbReference type="GO" id="GO:0016705">
    <property type="term" value="F:oxidoreductase activity, acting on paired donors, with incorporation or reduction of molecular oxygen"/>
    <property type="evidence" value="ECO:0007669"/>
    <property type="project" value="InterPro"/>
</dbReference>
<dbReference type="SUPFAM" id="SSF48264">
    <property type="entry name" value="Cytochrome P450"/>
    <property type="match status" value="1"/>
</dbReference>
<evidence type="ECO:0000313" key="2">
    <source>
        <dbReference type="Proteomes" id="UP000467385"/>
    </source>
</evidence>
<proteinExistence type="predicted"/>
<protein>
    <recommendedName>
        <fullName evidence="3">Cytochrome P450</fullName>
    </recommendedName>
</protein>
<sequence>MWPEFADSSPAWYSRVPGAAHSVTLPGRVPAGWEGAPVFTRPADVVEALRCRDLRKPTGLAADPDEEHFTGGAITESSVMLADPGRLVQRRVLSLGWSRLNQRRRRHFSFSAGRYRCTGAHLVRETMNVAVAEWLSRIPDFEMRGARQFDRYGRAELIECQLVWNV</sequence>
<dbReference type="InterPro" id="IPR036396">
    <property type="entry name" value="Cyt_P450_sf"/>
</dbReference>
<dbReference type="RefSeq" id="WP_139825511.1">
    <property type="nucleotide sequence ID" value="NZ_AP022613.1"/>
</dbReference>
<reference evidence="1 2" key="1">
    <citation type="journal article" date="2019" name="Emerg. Microbes Infect.">
        <title>Comprehensive subspecies identification of 175 nontuberculous mycobacteria species based on 7547 genomic profiles.</title>
        <authorList>
            <person name="Matsumoto Y."/>
            <person name="Kinjo T."/>
            <person name="Motooka D."/>
            <person name="Nabeya D."/>
            <person name="Jung N."/>
            <person name="Uechi K."/>
            <person name="Horii T."/>
            <person name="Iida T."/>
            <person name="Fujita J."/>
            <person name="Nakamura S."/>
        </authorList>
    </citation>
    <scope>NUCLEOTIDE SEQUENCE [LARGE SCALE GENOMIC DNA]</scope>
    <source>
        <strain evidence="1 2">JCM 14738</strain>
    </source>
</reference>
<name>A0A7I7YA83_9MYCO</name>
<evidence type="ECO:0000313" key="1">
    <source>
        <dbReference type="EMBL" id="BBZ38570.1"/>
    </source>
</evidence>